<dbReference type="Pfam" id="PF12146">
    <property type="entry name" value="Hydrolase_4"/>
    <property type="match status" value="1"/>
</dbReference>
<reference evidence="2 3" key="1">
    <citation type="journal article" date="2011" name="Stand. Genomic Sci.">
        <title>Complete genome of the onion pathogen Enterobacter cloacae EcWSU1.</title>
        <authorList>
            <person name="Humann J.L."/>
            <person name="Wildung M."/>
            <person name="Cheng C.H."/>
            <person name="Lee T."/>
            <person name="Stewart J.E."/>
            <person name="Drew J.C."/>
            <person name="Triplett E.W."/>
            <person name="Main D."/>
            <person name="Schroeder B.K."/>
        </authorList>
    </citation>
    <scope>NUCLEOTIDE SEQUENCE [LARGE SCALE GENOMIC DNA]</scope>
    <source>
        <strain evidence="2 3">EcWSU1</strain>
        <plasmid evidence="2 3">pEcWSU1_A</plasmid>
    </source>
</reference>
<dbReference type="EMBL" id="CP002887">
    <property type="protein sequence ID" value="AEW76033.1"/>
    <property type="molecule type" value="Genomic_DNA"/>
</dbReference>
<dbReference type="HOGENOM" id="CLU_048353_3_3_6"/>
<dbReference type="Gene3D" id="3.40.50.1820">
    <property type="entry name" value="alpha/beta hydrolase"/>
    <property type="match status" value="1"/>
</dbReference>
<keyword evidence="2" id="KW-0614">Plasmid</keyword>
<dbReference type="AlphaFoldDB" id="G8LQD7"/>
<organism evidence="2 3">
    <name type="scientific">Enterobacter ludwigii</name>
    <dbReference type="NCBI Taxonomy" id="299767"/>
    <lineage>
        <taxon>Bacteria</taxon>
        <taxon>Pseudomonadati</taxon>
        <taxon>Pseudomonadota</taxon>
        <taxon>Gammaproteobacteria</taxon>
        <taxon>Enterobacterales</taxon>
        <taxon>Enterobacteriaceae</taxon>
        <taxon>Enterobacter</taxon>
        <taxon>Enterobacter cloacae complex</taxon>
    </lineage>
</organism>
<proteinExistence type="predicted"/>
<accession>G8LQD7</accession>
<evidence type="ECO:0000313" key="2">
    <source>
        <dbReference type="EMBL" id="AEW76033.1"/>
    </source>
</evidence>
<dbReference type="eggNOG" id="COG1073">
    <property type="taxonomic scope" value="Bacteria"/>
</dbReference>
<dbReference type="InterPro" id="IPR022742">
    <property type="entry name" value="Hydrolase_4"/>
</dbReference>
<dbReference type="PANTHER" id="PTHR43265:SF1">
    <property type="entry name" value="ESTERASE ESTD"/>
    <property type="match status" value="1"/>
</dbReference>
<evidence type="ECO:0000259" key="1">
    <source>
        <dbReference type="Pfam" id="PF12146"/>
    </source>
</evidence>
<dbReference type="Proteomes" id="UP000007838">
    <property type="component" value="Plasmid pEcWSU1_A"/>
</dbReference>
<sequence length="267" mass="29406">MAHSHFFCNSVMLKVNAMKKLKFTFKNAEGEELAGLLELPENPKAFALLAHCFTCGKDLKGAARIAKKLTENSIAVLRFDFTGLGNSEGDFSNTNFSSNISDLLCAVDYLRREYEAPSLLIGHSLGGSAILSIAAKVPEARAVVTIGSPGELTHVQRLFKDNIEDIRNHGAFPVELAGRVFTLKKQMLDNIQEHKIAEKVFTMNKPLLIFHAPNDDTVLIEQAEKIFKAARHPKSFISLGEADHLLTHPQDAEYVAGIIVAWSSAYI</sequence>
<evidence type="ECO:0000313" key="3">
    <source>
        <dbReference type="Proteomes" id="UP000007838"/>
    </source>
</evidence>
<dbReference type="InterPro" id="IPR029058">
    <property type="entry name" value="AB_hydrolase_fold"/>
</dbReference>
<dbReference type="SUPFAM" id="SSF53474">
    <property type="entry name" value="alpha/beta-Hydrolases"/>
    <property type="match status" value="1"/>
</dbReference>
<feature type="domain" description="Serine aminopeptidase S33" evidence="1">
    <location>
        <begin position="60"/>
        <end position="146"/>
    </location>
</feature>
<gene>
    <name evidence="2" type="ORF">EcWSU1_A059</name>
</gene>
<name>G8LQD7_9ENTR</name>
<dbReference type="PANTHER" id="PTHR43265">
    <property type="entry name" value="ESTERASE ESTD"/>
    <property type="match status" value="1"/>
</dbReference>
<protein>
    <submittedName>
        <fullName evidence="2">OsmC Family Protein</fullName>
    </submittedName>
</protein>
<dbReference type="GO" id="GO:0052689">
    <property type="term" value="F:carboxylic ester hydrolase activity"/>
    <property type="evidence" value="ECO:0007669"/>
    <property type="project" value="TreeGrafter"/>
</dbReference>
<dbReference type="KEGG" id="eec:EcWSU1_A059"/>
<dbReference type="InterPro" id="IPR053145">
    <property type="entry name" value="AB_hydrolase_Est10"/>
</dbReference>
<geneLocation type="plasmid" evidence="2 3">
    <name>pEcWSU1_A</name>
</geneLocation>